<keyword evidence="8" id="KW-0406">Ion transport</keyword>
<comment type="caution">
    <text evidence="15">The sequence shown here is derived from an EMBL/GenBank/DDBJ whole genome shotgun (WGS) entry which is preliminary data.</text>
</comment>
<dbReference type="PANTHER" id="PTHR32552">
    <property type="entry name" value="FERRICHROME IRON RECEPTOR-RELATED"/>
    <property type="match status" value="1"/>
</dbReference>
<comment type="subcellular location">
    <subcellularLocation>
        <location evidence="1 11">Cell outer membrane</location>
        <topology evidence="1 11">Multi-pass membrane protein</topology>
    </subcellularLocation>
</comment>
<keyword evidence="4" id="KW-0410">Iron transport</keyword>
<evidence type="ECO:0000313" key="15">
    <source>
        <dbReference type="EMBL" id="MCF1714008.1"/>
    </source>
</evidence>
<evidence type="ECO:0000256" key="9">
    <source>
        <dbReference type="ARBA" id="ARBA00023136"/>
    </source>
</evidence>
<dbReference type="InterPro" id="IPR012910">
    <property type="entry name" value="Plug_dom"/>
</dbReference>
<evidence type="ECO:0000256" key="6">
    <source>
        <dbReference type="ARBA" id="ARBA00022729"/>
    </source>
</evidence>
<feature type="chain" id="PRO_5047449658" evidence="13">
    <location>
        <begin position="20"/>
        <end position="783"/>
    </location>
</feature>
<evidence type="ECO:0000256" key="13">
    <source>
        <dbReference type="SAM" id="SignalP"/>
    </source>
</evidence>
<dbReference type="InterPro" id="IPR039426">
    <property type="entry name" value="TonB-dep_rcpt-like"/>
</dbReference>
<evidence type="ECO:0000256" key="12">
    <source>
        <dbReference type="SAM" id="MobiDB-lite"/>
    </source>
</evidence>
<dbReference type="InterPro" id="IPR036942">
    <property type="entry name" value="Beta-barrel_TonB_sf"/>
</dbReference>
<reference evidence="15 16" key="1">
    <citation type="submission" date="2022-01" db="EMBL/GenBank/DDBJ databases">
        <title>Flavihumibacter sp. nov., isolated from sediment of a river.</title>
        <authorList>
            <person name="Liu H."/>
        </authorList>
    </citation>
    <scope>NUCLEOTIDE SEQUENCE [LARGE SCALE GENOMIC DNA]</scope>
    <source>
        <strain evidence="15 16">RY-1</strain>
    </source>
</reference>
<feature type="signal peptide" evidence="13">
    <location>
        <begin position="1"/>
        <end position="19"/>
    </location>
</feature>
<evidence type="ECO:0000256" key="5">
    <source>
        <dbReference type="ARBA" id="ARBA00022692"/>
    </source>
</evidence>
<feature type="domain" description="TonB-dependent receptor plug" evidence="14">
    <location>
        <begin position="108"/>
        <end position="215"/>
    </location>
</feature>
<evidence type="ECO:0000256" key="8">
    <source>
        <dbReference type="ARBA" id="ARBA00023065"/>
    </source>
</evidence>
<gene>
    <name evidence="15" type="ORF">L0U88_05100</name>
</gene>
<accession>A0ABS9BG11</accession>
<protein>
    <submittedName>
        <fullName evidence="15">TonB-dependent receptor</fullName>
    </submittedName>
</protein>
<dbReference type="Pfam" id="PF07715">
    <property type="entry name" value="Plug"/>
    <property type="match status" value="1"/>
</dbReference>
<sequence length="783" mass="87601">MKKMFLGICASMLCIPLFAQIRPIVIADQQTRKPLGRASLEWPDGSGRISDEQGKISLNAPSGSAVISSVGYRPALIQFPINGDTIFLDPLNLFLEPVEVTALRAGDKAPFARTNISAKDLAKQNLGQDLPFLLNQTPSVVVSSDAGNGVGYTGIRIRGSDATRINMTLNGIPYNDAESQGMFLVNLPDFASSVGSIQVQRGVGTSSNGAGAFGATLNLSTNEFREERYAEINNSYGSFNTWKNTVKLGSGLIGDHFTIDARLSRINSDGYVDRASTDLQSFYLSGAYLTEKSSLRLNIFSGKEKTYQAWNGILQSEARGPNRRFNSAGTEKPGSPYNNETDNYQQDHYQLFFNHSVSEQLSFNTAAFLTRGRGYYEQYKAEEDYGDYGLSNPIINGSPVTSTDLIRQLWLDNYFYGGIYSVQYKKKGTGITVGGAITRYDGDHYGRVIWADKGIRPGHEWYNNDALKNDFNMYAKWTQQLGSRWQSFLDIQGRTVKYKISGFRNNPGISTDNSYQFFNPKIGISYSHQGWQAFASYAIANKEPNRDDFEAGLTQQPKPERLQDLEVGIERTSGRYSWGATLYYMNYRDQLVLTGRINDVGAYARTNIDKSYRLGLELQGSFKASSWLKLTGNLTLSENKVIDFEEFYDDYDEGTQKSVKYEKTDISFSPALMGSATAILTPIKNGEIALIGKYVGRQYLDNTSNRNRSLDAFYTQDLRLSYTVIGKAVKDLTMIFQINNLFNKLYEPNGYTFSYIFNQELITENYVYPMAGINFMGGVNIRL</sequence>
<keyword evidence="6 13" id="KW-0732">Signal</keyword>
<keyword evidence="2 11" id="KW-0813">Transport</keyword>
<dbReference type="SUPFAM" id="SSF56935">
    <property type="entry name" value="Porins"/>
    <property type="match status" value="1"/>
</dbReference>
<evidence type="ECO:0000256" key="3">
    <source>
        <dbReference type="ARBA" id="ARBA00022452"/>
    </source>
</evidence>
<dbReference type="Gene3D" id="2.170.130.10">
    <property type="entry name" value="TonB-dependent receptor, plug domain"/>
    <property type="match status" value="1"/>
</dbReference>
<evidence type="ECO:0000256" key="4">
    <source>
        <dbReference type="ARBA" id="ARBA00022496"/>
    </source>
</evidence>
<organism evidence="15 16">
    <name type="scientific">Flavihumibacter fluminis</name>
    <dbReference type="NCBI Taxonomy" id="2909236"/>
    <lineage>
        <taxon>Bacteria</taxon>
        <taxon>Pseudomonadati</taxon>
        <taxon>Bacteroidota</taxon>
        <taxon>Chitinophagia</taxon>
        <taxon>Chitinophagales</taxon>
        <taxon>Chitinophagaceae</taxon>
        <taxon>Flavihumibacter</taxon>
    </lineage>
</organism>
<dbReference type="Gene3D" id="2.40.170.20">
    <property type="entry name" value="TonB-dependent receptor, beta-barrel domain"/>
    <property type="match status" value="1"/>
</dbReference>
<evidence type="ECO:0000256" key="11">
    <source>
        <dbReference type="PROSITE-ProRule" id="PRU01360"/>
    </source>
</evidence>
<feature type="region of interest" description="Disordered" evidence="12">
    <location>
        <begin position="320"/>
        <end position="341"/>
    </location>
</feature>
<proteinExistence type="inferred from homology"/>
<keyword evidence="3 11" id="KW-1134">Transmembrane beta strand</keyword>
<dbReference type="EMBL" id="JAKEVY010000001">
    <property type="protein sequence ID" value="MCF1714008.1"/>
    <property type="molecule type" value="Genomic_DNA"/>
</dbReference>
<evidence type="ECO:0000256" key="7">
    <source>
        <dbReference type="ARBA" id="ARBA00023004"/>
    </source>
</evidence>
<comment type="similarity">
    <text evidence="11">Belongs to the TonB-dependent receptor family.</text>
</comment>
<keyword evidence="15" id="KW-0675">Receptor</keyword>
<evidence type="ECO:0000256" key="10">
    <source>
        <dbReference type="ARBA" id="ARBA00023237"/>
    </source>
</evidence>
<keyword evidence="7" id="KW-0408">Iron</keyword>
<keyword evidence="10 11" id="KW-0998">Cell outer membrane</keyword>
<evidence type="ECO:0000256" key="1">
    <source>
        <dbReference type="ARBA" id="ARBA00004571"/>
    </source>
</evidence>
<name>A0ABS9BG11_9BACT</name>
<dbReference type="InterPro" id="IPR037066">
    <property type="entry name" value="Plug_dom_sf"/>
</dbReference>
<evidence type="ECO:0000256" key="2">
    <source>
        <dbReference type="ARBA" id="ARBA00022448"/>
    </source>
</evidence>
<evidence type="ECO:0000313" key="16">
    <source>
        <dbReference type="Proteomes" id="UP001200145"/>
    </source>
</evidence>
<dbReference type="PROSITE" id="PS52016">
    <property type="entry name" value="TONB_DEPENDENT_REC_3"/>
    <property type="match status" value="1"/>
</dbReference>
<dbReference type="Proteomes" id="UP001200145">
    <property type="component" value="Unassembled WGS sequence"/>
</dbReference>
<keyword evidence="16" id="KW-1185">Reference proteome</keyword>
<dbReference type="PANTHER" id="PTHR32552:SF68">
    <property type="entry name" value="FERRICHROME OUTER MEMBRANE TRANSPORTER_PHAGE RECEPTOR"/>
    <property type="match status" value="1"/>
</dbReference>
<dbReference type="RefSeq" id="WP_234864535.1">
    <property type="nucleotide sequence ID" value="NZ_JAKEVY010000001.1"/>
</dbReference>
<keyword evidence="9 11" id="KW-0472">Membrane</keyword>
<evidence type="ECO:0000259" key="14">
    <source>
        <dbReference type="Pfam" id="PF07715"/>
    </source>
</evidence>
<keyword evidence="5 11" id="KW-0812">Transmembrane</keyword>